<dbReference type="CDD" id="cd07302">
    <property type="entry name" value="CHD"/>
    <property type="match status" value="1"/>
</dbReference>
<evidence type="ECO:0000256" key="3">
    <source>
        <dbReference type="ARBA" id="ARBA00001946"/>
    </source>
</evidence>
<dbReference type="GO" id="GO:0005737">
    <property type="term" value="C:cytoplasm"/>
    <property type="evidence" value="ECO:0007669"/>
    <property type="project" value="UniProtKB-SubCell"/>
</dbReference>
<keyword evidence="10 20" id="KW-0812">Transmembrane</keyword>
<evidence type="ECO:0000256" key="10">
    <source>
        <dbReference type="ARBA" id="ARBA00022692"/>
    </source>
</evidence>
<dbReference type="GO" id="GO:0006171">
    <property type="term" value="P:cAMP biosynthetic process"/>
    <property type="evidence" value="ECO:0007669"/>
    <property type="project" value="UniProtKB-KW"/>
</dbReference>
<dbReference type="PANTHER" id="PTHR45627">
    <property type="entry name" value="ADENYLATE CYCLASE TYPE 1"/>
    <property type="match status" value="1"/>
</dbReference>
<evidence type="ECO:0000256" key="20">
    <source>
        <dbReference type="SAM" id="Phobius"/>
    </source>
</evidence>
<gene>
    <name evidence="22" type="ORF">GDO81_001902</name>
</gene>
<dbReference type="EC" id="4.6.1.1" evidence="6"/>
<evidence type="ECO:0000313" key="22">
    <source>
        <dbReference type="EMBL" id="KAG8596434.1"/>
    </source>
</evidence>
<dbReference type="InterPro" id="IPR032628">
    <property type="entry name" value="AC_N"/>
</dbReference>
<evidence type="ECO:0000256" key="16">
    <source>
        <dbReference type="ARBA" id="ARBA00022998"/>
    </source>
</evidence>
<evidence type="ECO:0000256" key="11">
    <source>
        <dbReference type="ARBA" id="ARBA00022723"/>
    </source>
</evidence>
<keyword evidence="12" id="KW-0547">Nucleotide-binding</keyword>
<evidence type="ECO:0000256" key="19">
    <source>
        <dbReference type="RuleBase" id="RU000405"/>
    </source>
</evidence>
<feature type="transmembrane region" description="Helical" evidence="20">
    <location>
        <begin position="179"/>
        <end position="199"/>
    </location>
</feature>
<keyword evidence="17 20" id="KW-0472">Membrane</keyword>
<dbReference type="SMART" id="SM00044">
    <property type="entry name" value="CYCc"/>
    <property type="match status" value="1"/>
</dbReference>
<dbReference type="GO" id="GO:0035556">
    <property type="term" value="P:intracellular signal transduction"/>
    <property type="evidence" value="ECO:0007669"/>
    <property type="project" value="InterPro"/>
</dbReference>
<dbReference type="GO" id="GO:0007193">
    <property type="term" value="P:adenylate cyclase-inhibiting G protein-coupled receptor signaling pathway"/>
    <property type="evidence" value="ECO:0007669"/>
    <property type="project" value="TreeGrafter"/>
</dbReference>
<dbReference type="FunFam" id="3.30.70.1230:FF:000020">
    <property type="entry name" value="Adenylate cyclase"/>
    <property type="match status" value="1"/>
</dbReference>
<dbReference type="PROSITE" id="PS50125">
    <property type="entry name" value="GUANYLATE_CYCLASE_2"/>
    <property type="match status" value="1"/>
</dbReference>
<organism evidence="22 23">
    <name type="scientific">Engystomops pustulosus</name>
    <name type="common">Tungara frog</name>
    <name type="synonym">Physalaemus pustulosus</name>
    <dbReference type="NCBI Taxonomy" id="76066"/>
    <lineage>
        <taxon>Eukaryota</taxon>
        <taxon>Metazoa</taxon>
        <taxon>Chordata</taxon>
        <taxon>Craniata</taxon>
        <taxon>Vertebrata</taxon>
        <taxon>Euteleostomi</taxon>
        <taxon>Amphibia</taxon>
        <taxon>Batrachia</taxon>
        <taxon>Anura</taxon>
        <taxon>Neobatrachia</taxon>
        <taxon>Hyloidea</taxon>
        <taxon>Leptodactylidae</taxon>
        <taxon>Leiuperinae</taxon>
        <taxon>Engystomops</taxon>
    </lineage>
</organism>
<dbReference type="Pfam" id="PF16214">
    <property type="entry name" value="AC_N"/>
    <property type="match status" value="1"/>
</dbReference>
<dbReference type="GO" id="GO:0046872">
    <property type="term" value="F:metal ion binding"/>
    <property type="evidence" value="ECO:0007669"/>
    <property type="project" value="UniProtKB-KW"/>
</dbReference>
<evidence type="ECO:0000259" key="21">
    <source>
        <dbReference type="PROSITE" id="PS50125"/>
    </source>
</evidence>
<evidence type="ECO:0000256" key="7">
    <source>
        <dbReference type="ARBA" id="ARBA00022475"/>
    </source>
</evidence>
<dbReference type="InterPro" id="IPR018297">
    <property type="entry name" value="A/G_cyclase_CS"/>
</dbReference>
<dbReference type="InterPro" id="IPR009398">
    <property type="entry name" value="Adcy_conserved_dom"/>
</dbReference>
<dbReference type="EMBL" id="WNYA01000001">
    <property type="protein sequence ID" value="KAG8596434.1"/>
    <property type="molecule type" value="Genomic_DNA"/>
</dbReference>
<keyword evidence="11" id="KW-0479">Metal-binding</keyword>
<dbReference type="PANTHER" id="PTHR45627:SF10">
    <property type="entry name" value="ADENYLATE CYCLASE TYPE 4"/>
    <property type="match status" value="1"/>
</dbReference>
<evidence type="ECO:0000256" key="8">
    <source>
        <dbReference type="ARBA" id="ARBA00022490"/>
    </source>
</evidence>
<feature type="transmembrane region" description="Helical" evidence="20">
    <location>
        <begin position="99"/>
        <end position="122"/>
    </location>
</feature>
<dbReference type="SUPFAM" id="SSF55073">
    <property type="entry name" value="Nucleotide cyclase"/>
    <property type="match status" value="1"/>
</dbReference>
<dbReference type="AlphaFoldDB" id="A0AAV7DGE3"/>
<evidence type="ECO:0000256" key="2">
    <source>
        <dbReference type="ARBA" id="ARBA00001936"/>
    </source>
</evidence>
<keyword evidence="13" id="KW-0067">ATP-binding</keyword>
<keyword evidence="15 20" id="KW-1133">Transmembrane helix</keyword>
<evidence type="ECO:0000256" key="14">
    <source>
        <dbReference type="ARBA" id="ARBA00022842"/>
    </source>
</evidence>
<feature type="transmembrane region" description="Helical" evidence="20">
    <location>
        <begin position="128"/>
        <end position="145"/>
    </location>
</feature>
<reference evidence="22" key="1">
    <citation type="thesis" date="2020" institute="ProQuest LLC" country="789 East Eisenhower Parkway, Ann Arbor, MI, USA">
        <title>Comparative Genomics and Chromosome Evolution.</title>
        <authorList>
            <person name="Mudd A.B."/>
        </authorList>
    </citation>
    <scope>NUCLEOTIDE SEQUENCE</scope>
    <source>
        <strain evidence="22">237g6f4</strain>
        <tissue evidence="22">Blood</tissue>
    </source>
</reference>
<dbReference type="GO" id="GO:0007189">
    <property type="term" value="P:adenylate cyclase-activating G protein-coupled receptor signaling pathway"/>
    <property type="evidence" value="ECO:0007669"/>
    <property type="project" value="TreeGrafter"/>
</dbReference>
<evidence type="ECO:0000256" key="18">
    <source>
        <dbReference type="ARBA" id="ARBA00023239"/>
    </source>
</evidence>
<comment type="similarity">
    <text evidence="19">Belongs to the adenylyl cyclase class-4/guanylyl cyclase family.</text>
</comment>
<dbReference type="Pfam" id="PF00211">
    <property type="entry name" value="Guanylate_cyc"/>
    <property type="match status" value="1"/>
</dbReference>
<dbReference type="InterPro" id="IPR029787">
    <property type="entry name" value="Nucleotide_cyclase"/>
</dbReference>
<feature type="transmembrane region" description="Helical" evidence="20">
    <location>
        <begin position="592"/>
        <end position="613"/>
    </location>
</feature>
<feature type="transmembrane region" description="Helical" evidence="20">
    <location>
        <begin position="69"/>
        <end position="87"/>
    </location>
</feature>
<dbReference type="Gene3D" id="3.30.70.1230">
    <property type="entry name" value="Nucleotide cyclase"/>
    <property type="match status" value="1"/>
</dbReference>
<evidence type="ECO:0000256" key="13">
    <source>
        <dbReference type="ARBA" id="ARBA00022840"/>
    </source>
</evidence>
<comment type="caution">
    <text evidence="22">The sequence shown here is derived from an EMBL/GenBank/DDBJ whole genome shotgun (WGS) entry which is preliminary data.</text>
</comment>
<evidence type="ECO:0000256" key="5">
    <source>
        <dbReference type="ARBA" id="ARBA00004651"/>
    </source>
</evidence>
<evidence type="ECO:0000256" key="9">
    <source>
        <dbReference type="ARBA" id="ARBA00022553"/>
    </source>
</evidence>
<keyword evidence="9" id="KW-0597">Phosphoprotein</keyword>
<feature type="domain" description="Guanylate cyclase" evidence="21">
    <location>
        <begin position="281"/>
        <end position="408"/>
    </location>
</feature>
<keyword evidence="18 19" id="KW-0456">Lyase</keyword>
<dbReference type="GO" id="GO:0005886">
    <property type="term" value="C:plasma membrane"/>
    <property type="evidence" value="ECO:0007669"/>
    <property type="project" value="UniProtKB-SubCell"/>
</dbReference>
<feature type="transmembrane region" description="Helical" evidence="20">
    <location>
        <begin position="625"/>
        <end position="645"/>
    </location>
</feature>
<comment type="catalytic activity">
    <reaction evidence="1">
        <text>ATP = 3',5'-cyclic AMP + diphosphate</text>
        <dbReference type="Rhea" id="RHEA:15389"/>
        <dbReference type="ChEBI" id="CHEBI:30616"/>
        <dbReference type="ChEBI" id="CHEBI:33019"/>
        <dbReference type="ChEBI" id="CHEBI:58165"/>
        <dbReference type="EC" id="4.6.1.1"/>
    </reaction>
</comment>
<name>A0AAV7DGE3_ENGPU</name>
<dbReference type="InterPro" id="IPR001054">
    <property type="entry name" value="A/G_cyclase"/>
</dbReference>
<feature type="transmembrane region" description="Helical" evidence="20">
    <location>
        <begin position="37"/>
        <end position="57"/>
    </location>
</feature>
<comment type="cofactor">
    <cofactor evidence="3">
        <name>Mg(2+)</name>
        <dbReference type="ChEBI" id="CHEBI:18420"/>
    </cofactor>
</comment>
<accession>A0AAV7DGE3</accession>
<comment type="subcellular location">
    <subcellularLocation>
        <location evidence="5">Cell membrane</location>
        <topology evidence="5">Multi-pass membrane protein</topology>
    </subcellularLocation>
    <subcellularLocation>
        <location evidence="4">Cytoplasm</location>
    </subcellularLocation>
</comment>
<dbReference type="Proteomes" id="UP000824782">
    <property type="component" value="Unassembled WGS sequence"/>
</dbReference>
<keyword evidence="16" id="KW-0115">cAMP biosynthesis</keyword>
<keyword evidence="8" id="KW-0963">Cytoplasm</keyword>
<feature type="transmembrane region" description="Helical" evidence="20">
    <location>
        <begin position="150"/>
        <end position="167"/>
    </location>
</feature>
<evidence type="ECO:0000256" key="12">
    <source>
        <dbReference type="ARBA" id="ARBA00022741"/>
    </source>
</evidence>
<keyword evidence="14" id="KW-0460">Magnesium</keyword>
<dbReference type="GO" id="GO:0005524">
    <property type="term" value="F:ATP binding"/>
    <property type="evidence" value="ECO:0007669"/>
    <property type="project" value="UniProtKB-KW"/>
</dbReference>
<evidence type="ECO:0000256" key="6">
    <source>
        <dbReference type="ARBA" id="ARBA00012201"/>
    </source>
</evidence>
<dbReference type="GO" id="GO:0004016">
    <property type="term" value="F:adenylate cyclase activity"/>
    <property type="evidence" value="ECO:0007669"/>
    <property type="project" value="UniProtKB-EC"/>
</dbReference>
<dbReference type="Pfam" id="PF06327">
    <property type="entry name" value="Adcy_cons_dom"/>
    <property type="match status" value="1"/>
</dbReference>
<evidence type="ECO:0000256" key="1">
    <source>
        <dbReference type="ARBA" id="ARBA00001593"/>
    </source>
</evidence>
<keyword evidence="7" id="KW-1003">Cell membrane</keyword>
<proteinExistence type="inferred from homology"/>
<evidence type="ECO:0000256" key="4">
    <source>
        <dbReference type="ARBA" id="ARBA00004496"/>
    </source>
</evidence>
<comment type="cofactor">
    <cofactor evidence="2">
        <name>Mn(2+)</name>
        <dbReference type="ChEBI" id="CHEBI:29035"/>
    </cofactor>
</comment>
<sequence>MPENSRAHLGPYPPRCKRVKEGLSNESHYRLSQQYPVILLLLLIVLAICCALIVVTFGTGRSFSDNVGFLISIFCALGVFALLFILVCIKSVLQKGMKLLALIIWGCLVTMGYVFIFTSNIVTPWDQVYWTLFVTVSLYTMLPLCMKGAIFAGISCSISHIIVLSVYVSSTSHPTSGEFALQIIADVVILLCGNVVGGYHKRVTESALKDTYHEAINFIHSRRKLYSQERQQEQLLLSILPQYIATEMKEEIIARLKEKRPQQESTNNFHNLYIKRHKDVSILYADIVGFTLLSSECSPKELVLMLNELFGKFDQIAKENYCMRIKILGDCYYCVSGLPECLPNHAKNCVQMGLDMCQAIRKLRKATGVDINMRVGVHSGNVLCGVIGLQKWQYDVWSHDVTLANHMEAGGVPGRVHITEATLSHLGGEYEVEDVLYGQRDPYLRENNIKTYLVIDPRVSDDSEEDDILPTKSSEVTKTRASVRMTRYLESWGAAKPFAHLNHRDSLIPENLSNAHIMDLPMSAMPQHGNTDKFRPPKEANELSADNSIYNITEELKSLSQWKKSDDFNRVTLYFNHKAIEKEYRLSDLPSFKYYTACCFFIFICNFMVQMLVSPKNTTIGISYGISFFLFLLFLFACFAGHLSVSS</sequence>
<evidence type="ECO:0000313" key="23">
    <source>
        <dbReference type="Proteomes" id="UP000824782"/>
    </source>
</evidence>
<protein>
    <recommendedName>
        <fullName evidence="6">adenylate cyclase</fullName>
        <ecNumber evidence="6">4.6.1.1</ecNumber>
    </recommendedName>
</protein>
<dbReference type="PROSITE" id="PS00452">
    <property type="entry name" value="GUANYLATE_CYCLASE_1"/>
    <property type="match status" value="1"/>
</dbReference>
<keyword evidence="23" id="KW-1185">Reference proteome</keyword>
<evidence type="ECO:0000256" key="15">
    <source>
        <dbReference type="ARBA" id="ARBA00022989"/>
    </source>
</evidence>
<evidence type="ECO:0000256" key="17">
    <source>
        <dbReference type="ARBA" id="ARBA00023136"/>
    </source>
</evidence>